<dbReference type="PANTHER" id="PTHR33184:SF72">
    <property type="entry name" value="BETA-1,3-N-ACETYLGLUCOSAMINYLTRANSFERASE FAMILY PROTEIN"/>
    <property type="match status" value="1"/>
</dbReference>
<evidence type="ECO:0000256" key="1">
    <source>
        <dbReference type="ARBA" id="ARBA00022729"/>
    </source>
</evidence>
<sequence>MLLVHKGSCQCDPEDLKIVQSKTGAVVRHKPEWNATINKDCPCVIKDVSLICPAFRTTECIDPSALAIQGDGYLLNHGEGFNPSFNFTCAWDDSYPFKVDPDFRIECS</sequence>
<evidence type="ECO:0000313" key="2">
    <source>
        <dbReference type="EMBL" id="KAL3745464.1"/>
    </source>
</evidence>
<accession>A0ABD3L1E1</accession>
<reference evidence="2 3" key="1">
    <citation type="submission" date="2024-11" db="EMBL/GenBank/DDBJ databases">
        <title>Chromosome-level genome assembly of Eucalyptus globulus Labill. provides insights into its genome evolution.</title>
        <authorList>
            <person name="Li X."/>
        </authorList>
    </citation>
    <scope>NUCLEOTIDE SEQUENCE [LARGE SCALE GENOMIC DNA]</scope>
    <source>
        <strain evidence="2">CL2024</strain>
        <tissue evidence="2">Fresh tender leaves</tissue>
    </source>
</reference>
<comment type="caution">
    <text evidence="2">The sequence shown here is derived from an EMBL/GenBank/DDBJ whole genome shotgun (WGS) entry which is preliminary data.</text>
</comment>
<protein>
    <submittedName>
        <fullName evidence="2">Uncharacterized protein</fullName>
    </submittedName>
</protein>
<dbReference type="EMBL" id="JBJKBG010000003">
    <property type="protein sequence ID" value="KAL3745464.1"/>
    <property type="molecule type" value="Genomic_DNA"/>
</dbReference>
<keyword evidence="3" id="KW-1185">Reference proteome</keyword>
<proteinExistence type="predicted"/>
<gene>
    <name evidence="2" type="ORF">ACJRO7_014550</name>
</gene>
<dbReference type="InterPro" id="IPR040361">
    <property type="entry name" value="TPD1"/>
</dbReference>
<name>A0ABD3L1E1_EUCGL</name>
<keyword evidence="1" id="KW-0732">Signal</keyword>
<dbReference type="PANTHER" id="PTHR33184">
    <property type="entry name" value="PROTEIN TAPETUM DETERMINANT 1-LIKE-RELATED"/>
    <property type="match status" value="1"/>
</dbReference>
<dbReference type="Pfam" id="PF24068">
    <property type="entry name" value="TPD1_C"/>
    <property type="match status" value="1"/>
</dbReference>
<organism evidence="2 3">
    <name type="scientific">Eucalyptus globulus</name>
    <name type="common">Tasmanian blue gum</name>
    <dbReference type="NCBI Taxonomy" id="34317"/>
    <lineage>
        <taxon>Eukaryota</taxon>
        <taxon>Viridiplantae</taxon>
        <taxon>Streptophyta</taxon>
        <taxon>Embryophyta</taxon>
        <taxon>Tracheophyta</taxon>
        <taxon>Spermatophyta</taxon>
        <taxon>Magnoliopsida</taxon>
        <taxon>eudicotyledons</taxon>
        <taxon>Gunneridae</taxon>
        <taxon>Pentapetalae</taxon>
        <taxon>rosids</taxon>
        <taxon>malvids</taxon>
        <taxon>Myrtales</taxon>
        <taxon>Myrtaceae</taxon>
        <taxon>Myrtoideae</taxon>
        <taxon>Eucalypteae</taxon>
        <taxon>Eucalyptus</taxon>
    </lineage>
</organism>
<evidence type="ECO:0000313" key="3">
    <source>
        <dbReference type="Proteomes" id="UP001634007"/>
    </source>
</evidence>
<dbReference type="Proteomes" id="UP001634007">
    <property type="component" value="Unassembled WGS sequence"/>
</dbReference>
<dbReference type="AlphaFoldDB" id="A0ABD3L1E1"/>